<comment type="similarity">
    <text evidence="1">Belongs to the bacterial ribosomal protein bS21 family.</text>
</comment>
<dbReference type="STRING" id="1231657.A0A1Y1Z762"/>
<dbReference type="PANTHER" id="PTHR41237:SF1">
    <property type="entry name" value="SMALL RIBOSOMAL SUBUNIT PROTEIN BS21M"/>
    <property type="match status" value="1"/>
</dbReference>
<evidence type="ECO:0000256" key="4">
    <source>
        <dbReference type="SAM" id="MobiDB-lite"/>
    </source>
</evidence>
<dbReference type="GO" id="GO:0070124">
    <property type="term" value="P:mitochondrial translational initiation"/>
    <property type="evidence" value="ECO:0007669"/>
    <property type="project" value="TreeGrafter"/>
</dbReference>
<dbReference type="InterPro" id="IPR001911">
    <property type="entry name" value="Ribosomal_bS21"/>
</dbReference>
<dbReference type="OrthoDB" id="2501249at2759"/>
<feature type="compositionally biased region" description="Low complexity" evidence="4">
    <location>
        <begin position="106"/>
        <end position="123"/>
    </location>
</feature>
<dbReference type="AlphaFoldDB" id="A0A1Y1Z762"/>
<dbReference type="Proteomes" id="UP000193144">
    <property type="component" value="Unassembled WGS sequence"/>
</dbReference>
<evidence type="ECO:0000256" key="2">
    <source>
        <dbReference type="ARBA" id="ARBA00022980"/>
    </source>
</evidence>
<feature type="region of interest" description="Disordered" evidence="4">
    <location>
        <begin position="44"/>
        <end position="79"/>
    </location>
</feature>
<gene>
    <name evidence="5" type="ORF">BCR34DRAFT_571774</name>
</gene>
<dbReference type="InterPro" id="IPR052837">
    <property type="entry name" value="Mitoribosomal_bS21"/>
</dbReference>
<feature type="compositionally biased region" description="Low complexity" evidence="4">
    <location>
        <begin position="65"/>
        <end position="76"/>
    </location>
</feature>
<evidence type="ECO:0000256" key="1">
    <source>
        <dbReference type="ARBA" id="ARBA00006640"/>
    </source>
</evidence>
<evidence type="ECO:0000313" key="6">
    <source>
        <dbReference type="Proteomes" id="UP000193144"/>
    </source>
</evidence>
<protein>
    <submittedName>
        <fullName evidence="5">Uncharacterized protein</fullName>
    </submittedName>
</protein>
<name>A0A1Y1Z762_9PLEO</name>
<comment type="caution">
    <text evidence="5">The sequence shown here is derived from an EMBL/GenBank/DDBJ whole genome shotgun (WGS) entry which is preliminary data.</text>
</comment>
<feature type="region of interest" description="Disordered" evidence="4">
    <location>
        <begin position="105"/>
        <end position="163"/>
    </location>
</feature>
<sequence length="257" mass="28071">MGSRRVGGLLLRPSPLFTTSTICSRPHPPLPFQRLSRTLHATPPLLAAQPSPKPTATLEPQNDEPPTATQPSTSSTIDSIMGVSPARRTATSADQFGAAYRSARTFGGPRFSSPPGQPQSSFGENFSKPNNAWKRPSLDFSAMDMPMSPGGPGQEQGLGVPQPAMPAAPEVYPRLNPSTGRTVELDVSKGRDLVRGLGMLGSLMARNKVKNDFMKQRFHERPGLKRKRLKSERWRANFKVGFRDVVGRVSELTRKGW</sequence>
<reference evidence="5 6" key="1">
    <citation type="submission" date="2016-07" db="EMBL/GenBank/DDBJ databases">
        <title>Pervasive Adenine N6-methylation of Active Genes in Fungi.</title>
        <authorList>
            <consortium name="DOE Joint Genome Institute"/>
            <person name="Mondo S.J."/>
            <person name="Dannebaum R.O."/>
            <person name="Kuo R.C."/>
            <person name="Labutti K."/>
            <person name="Haridas S."/>
            <person name="Kuo A."/>
            <person name="Salamov A."/>
            <person name="Ahrendt S.R."/>
            <person name="Lipzen A."/>
            <person name="Sullivan W."/>
            <person name="Andreopoulos W.B."/>
            <person name="Clum A."/>
            <person name="Lindquist E."/>
            <person name="Daum C."/>
            <person name="Ramamoorthy G.K."/>
            <person name="Gryganskyi A."/>
            <person name="Culley D."/>
            <person name="Magnuson J.K."/>
            <person name="James T.Y."/>
            <person name="O'Malley M.A."/>
            <person name="Stajich J.E."/>
            <person name="Spatafora J.W."/>
            <person name="Visel A."/>
            <person name="Grigoriev I.V."/>
        </authorList>
    </citation>
    <scope>NUCLEOTIDE SEQUENCE [LARGE SCALE GENOMIC DNA]</scope>
    <source>
        <strain evidence="5 6">CBS 115471</strain>
    </source>
</reference>
<dbReference type="PANTHER" id="PTHR41237">
    <property type="entry name" value="37S RIBOSOMAL PROTEIN MRP21, MITOCHONDRIAL"/>
    <property type="match status" value="1"/>
</dbReference>
<accession>A0A1Y1Z762</accession>
<dbReference type="GO" id="GO:0005763">
    <property type="term" value="C:mitochondrial small ribosomal subunit"/>
    <property type="evidence" value="ECO:0007669"/>
    <property type="project" value="TreeGrafter"/>
</dbReference>
<dbReference type="EMBL" id="MCFA01000122">
    <property type="protein sequence ID" value="ORY05837.1"/>
    <property type="molecule type" value="Genomic_DNA"/>
</dbReference>
<organism evidence="5 6">
    <name type="scientific">Clohesyomyces aquaticus</name>
    <dbReference type="NCBI Taxonomy" id="1231657"/>
    <lineage>
        <taxon>Eukaryota</taxon>
        <taxon>Fungi</taxon>
        <taxon>Dikarya</taxon>
        <taxon>Ascomycota</taxon>
        <taxon>Pezizomycotina</taxon>
        <taxon>Dothideomycetes</taxon>
        <taxon>Pleosporomycetidae</taxon>
        <taxon>Pleosporales</taxon>
        <taxon>Lindgomycetaceae</taxon>
        <taxon>Clohesyomyces</taxon>
    </lineage>
</organism>
<evidence type="ECO:0000313" key="5">
    <source>
        <dbReference type="EMBL" id="ORY05837.1"/>
    </source>
</evidence>
<evidence type="ECO:0000256" key="3">
    <source>
        <dbReference type="ARBA" id="ARBA00023274"/>
    </source>
</evidence>
<proteinExistence type="inferred from homology"/>
<dbReference type="GO" id="GO:0003735">
    <property type="term" value="F:structural constituent of ribosome"/>
    <property type="evidence" value="ECO:0007669"/>
    <property type="project" value="InterPro"/>
</dbReference>
<keyword evidence="2" id="KW-0689">Ribosomal protein</keyword>
<keyword evidence="3" id="KW-0687">Ribonucleoprotein</keyword>
<dbReference type="Pfam" id="PF01165">
    <property type="entry name" value="Ribosomal_S21"/>
    <property type="match status" value="1"/>
</dbReference>
<keyword evidence="6" id="KW-1185">Reference proteome</keyword>